<dbReference type="AlphaFoldDB" id="A0A1H8T7D6"/>
<dbReference type="GO" id="GO:0006508">
    <property type="term" value="P:proteolysis"/>
    <property type="evidence" value="ECO:0007669"/>
    <property type="project" value="UniProtKB-KW"/>
</dbReference>
<evidence type="ECO:0000256" key="4">
    <source>
        <dbReference type="ARBA" id="ARBA00022801"/>
    </source>
</evidence>
<dbReference type="PANTHER" id="PTHR13604:SF0">
    <property type="entry name" value="ABASIC SITE PROCESSING PROTEIN HMCES"/>
    <property type="match status" value="1"/>
</dbReference>
<reference evidence="10" key="1">
    <citation type="submission" date="2016-10" db="EMBL/GenBank/DDBJ databases">
        <authorList>
            <person name="Varghese N."/>
            <person name="Submissions S."/>
        </authorList>
    </citation>
    <scope>NUCLEOTIDE SEQUENCE [LARGE SCALE GENOMIC DNA]</scope>
    <source>
        <strain evidence="10">CGMCC 1.10121</strain>
    </source>
</reference>
<evidence type="ECO:0000256" key="8">
    <source>
        <dbReference type="SAM" id="MobiDB-lite"/>
    </source>
</evidence>
<evidence type="ECO:0000256" key="5">
    <source>
        <dbReference type="ARBA" id="ARBA00023124"/>
    </source>
</evidence>
<dbReference type="InterPro" id="IPR036590">
    <property type="entry name" value="SRAP-like"/>
</dbReference>
<feature type="compositionally biased region" description="Acidic residues" evidence="8">
    <location>
        <begin position="228"/>
        <end position="237"/>
    </location>
</feature>
<dbReference type="EMBL" id="FODV01000006">
    <property type="protein sequence ID" value="SEO86484.1"/>
    <property type="molecule type" value="Genomic_DNA"/>
</dbReference>
<dbReference type="Gene3D" id="3.90.1680.10">
    <property type="entry name" value="SOS response associated peptidase-like"/>
    <property type="match status" value="1"/>
</dbReference>
<dbReference type="RefSeq" id="WP_089824798.1">
    <property type="nucleotide sequence ID" value="NZ_FODV01000006.1"/>
</dbReference>
<gene>
    <name evidence="9" type="ORF">SAMN04487948_10641</name>
</gene>
<keyword evidence="7" id="KW-0456">Lyase</keyword>
<organism evidence="9 10">
    <name type="scientific">Halogranum amylolyticum</name>
    <dbReference type="NCBI Taxonomy" id="660520"/>
    <lineage>
        <taxon>Archaea</taxon>
        <taxon>Methanobacteriati</taxon>
        <taxon>Methanobacteriota</taxon>
        <taxon>Stenosarchaea group</taxon>
        <taxon>Halobacteria</taxon>
        <taxon>Halobacteriales</taxon>
        <taxon>Haloferacaceae</taxon>
    </lineage>
</organism>
<dbReference type="InterPro" id="IPR003738">
    <property type="entry name" value="SRAP"/>
</dbReference>
<evidence type="ECO:0000256" key="2">
    <source>
        <dbReference type="ARBA" id="ARBA00022670"/>
    </source>
</evidence>
<keyword evidence="5" id="KW-0190">Covalent protein-DNA linkage</keyword>
<keyword evidence="4" id="KW-0378">Hydrolase</keyword>
<evidence type="ECO:0000256" key="1">
    <source>
        <dbReference type="ARBA" id="ARBA00008136"/>
    </source>
</evidence>
<dbReference type="PANTHER" id="PTHR13604">
    <property type="entry name" value="DC12-RELATED"/>
    <property type="match status" value="1"/>
</dbReference>
<dbReference type="OrthoDB" id="109020at2157"/>
<protein>
    <submittedName>
        <fullName evidence="9">Putative SOS response-associated peptidase YedK</fullName>
    </submittedName>
</protein>
<accession>A0A1H8T7D6</accession>
<evidence type="ECO:0000313" key="10">
    <source>
        <dbReference type="Proteomes" id="UP000199126"/>
    </source>
</evidence>
<name>A0A1H8T7D6_9EURY</name>
<evidence type="ECO:0000256" key="6">
    <source>
        <dbReference type="ARBA" id="ARBA00023125"/>
    </source>
</evidence>
<dbReference type="GO" id="GO:0003697">
    <property type="term" value="F:single-stranded DNA binding"/>
    <property type="evidence" value="ECO:0007669"/>
    <property type="project" value="InterPro"/>
</dbReference>
<sequence length="237" mass="26410">MCGRYTLFTPQPTLEARFDADAEAPLEPRYNCAPGQSLPVVTNEEPNTIRTLKWGLVPQWADDESVGNDLINARAETVREKRSFTEAYEQRRCLVLADGFYEWVNSGEKKQPYRVAFADDRPFAMAGLWERWTPPQTQTGLGDFGGGVAPNTEPDPIETFTVITTEPNDLVSTLHHRMAVVLDESEEKTWLNGDGDEAERLLDPYPADTMEAYPVSTQVNSPANDGPELVEEVESGA</sequence>
<keyword evidence="10" id="KW-1185">Reference proteome</keyword>
<dbReference type="GO" id="GO:0016829">
    <property type="term" value="F:lyase activity"/>
    <property type="evidence" value="ECO:0007669"/>
    <property type="project" value="UniProtKB-KW"/>
</dbReference>
<dbReference type="SUPFAM" id="SSF143081">
    <property type="entry name" value="BB1717-like"/>
    <property type="match status" value="1"/>
</dbReference>
<keyword evidence="6" id="KW-0238">DNA-binding</keyword>
<proteinExistence type="inferred from homology"/>
<comment type="similarity">
    <text evidence="1">Belongs to the SOS response-associated peptidase family.</text>
</comment>
<dbReference type="GO" id="GO:0106300">
    <property type="term" value="P:protein-DNA covalent cross-linking repair"/>
    <property type="evidence" value="ECO:0007669"/>
    <property type="project" value="InterPro"/>
</dbReference>
<evidence type="ECO:0000256" key="7">
    <source>
        <dbReference type="ARBA" id="ARBA00023239"/>
    </source>
</evidence>
<dbReference type="Proteomes" id="UP000199126">
    <property type="component" value="Unassembled WGS sequence"/>
</dbReference>
<evidence type="ECO:0000313" key="9">
    <source>
        <dbReference type="EMBL" id="SEO86484.1"/>
    </source>
</evidence>
<dbReference type="Pfam" id="PF02586">
    <property type="entry name" value="SRAP"/>
    <property type="match status" value="1"/>
</dbReference>
<keyword evidence="2" id="KW-0645">Protease</keyword>
<feature type="region of interest" description="Disordered" evidence="8">
    <location>
        <begin position="217"/>
        <end position="237"/>
    </location>
</feature>
<evidence type="ECO:0000256" key="3">
    <source>
        <dbReference type="ARBA" id="ARBA00022763"/>
    </source>
</evidence>
<dbReference type="GO" id="GO:0008233">
    <property type="term" value="F:peptidase activity"/>
    <property type="evidence" value="ECO:0007669"/>
    <property type="project" value="UniProtKB-KW"/>
</dbReference>
<keyword evidence="3" id="KW-0227">DNA damage</keyword>